<feature type="region of interest" description="Disordered" evidence="2">
    <location>
        <begin position="46"/>
        <end position="67"/>
    </location>
</feature>
<keyword evidence="4" id="KW-1185">Reference proteome</keyword>
<dbReference type="eggNOG" id="ENOG502SJ8X">
    <property type="taxonomic scope" value="Eukaryota"/>
</dbReference>
<dbReference type="GeneID" id="7843492"/>
<keyword evidence="1" id="KW-0175">Coiled coil</keyword>
<dbReference type="KEGG" id="tet:TTHERM_00221080"/>
<dbReference type="AlphaFoldDB" id="I7MKW4"/>
<feature type="compositionally biased region" description="Basic and acidic residues" evidence="2">
    <location>
        <begin position="49"/>
        <end position="67"/>
    </location>
</feature>
<dbReference type="OrthoDB" id="291181at2759"/>
<feature type="coiled-coil region" evidence="1">
    <location>
        <begin position="105"/>
        <end position="132"/>
    </location>
</feature>
<organism evidence="3 4">
    <name type="scientific">Tetrahymena thermophila (strain SB210)</name>
    <dbReference type="NCBI Taxonomy" id="312017"/>
    <lineage>
        <taxon>Eukaryota</taxon>
        <taxon>Sar</taxon>
        <taxon>Alveolata</taxon>
        <taxon>Ciliophora</taxon>
        <taxon>Intramacronucleata</taxon>
        <taxon>Oligohymenophorea</taxon>
        <taxon>Hymenostomatida</taxon>
        <taxon>Tetrahymenina</taxon>
        <taxon>Tetrahymenidae</taxon>
        <taxon>Tetrahymena</taxon>
    </lineage>
</organism>
<dbReference type="InParanoid" id="I7MKW4"/>
<protein>
    <submittedName>
        <fullName evidence="3">Uncharacterized protein</fullName>
    </submittedName>
</protein>
<dbReference type="EMBL" id="GG662621">
    <property type="protein sequence ID" value="EAS00435.1"/>
    <property type="molecule type" value="Genomic_DNA"/>
</dbReference>
<evidence type="ECO:0000256" key="2">
    <source>
        <dbReference type="SAM" id="MobiDB-lite"/>
    </source>
</evidence>
<gene>
    <name evidence="3" type="ORF">TTHERM_00221080</name>
</gene>
<name>I7MKW4_TETTS</name>
<evidence type="ECO:0000313" key="3">
    <source>
        <dbReference type="EMBL" id="EAS00435.1"/>
    </source>
</evidence>
<accession>I7MKW4</accession>
<proteinExistence type="predicted"/>
<sequence>MITNVAKKIRLQLGRTYKQNSLALIQQNKCFFGIFDMFSRKKFQQSQEDSQRQYEENLKKSEEARKKREGETIIIQDEKFDEEQKKKLEDEVFDPEKFTTKENYIRMLQKDREKEENERELSKETIQEFEKRKQREYEVEVSQVDFAKIAAQNINIRPVDTFQHPEELFYFVSNLSVSLTEENLKACLEGFLSLAERINEADIESSTFQKFLKILLSNMKTIGDVQNLLLVAKFGDLYCITDPKFWEILEMKVTKKLELISVNDLVEILEHFSHQKEGTEYFFDKIEMVFQNRLNEISINQLARISQSYFSVERGTKEFFNQVQEEIEKKVHLGSAQDLLKISKVYKNSKRKDNLFMLLEQSLMKYLDEFDFYTTCQAASGFGFMLGSMELYRKLEIKVQIYLAQNLENLTFEEFKLILDGFLHTYRGSQSLFKLLRQKFIVYLPQMTTIEAAQIVKAIHLVEFDDKEIYKLYEERIIYQLQGVDEITLEEIAEISKSYTLTRNGSRKLYKLLEIVITHRWQEIAKDHKVMKELYVYFSKSGLCSERLMTLMEKFNIINN</sequence>
<dbReference type="OMA" id="LMCYWRV"/>
<evidence type="ECO:0000256" key="1">
    <source>
        <dbReference type="SAM" id="Coils"/>
    </source>
</evidence>
<dbReference type="Proteomes" id="UP000009168">
    <property type="component" value="Unassembled WGS sequence"/>
</dbReference>
<reference evidence="4" key="1">
    <citation type="journal article" date="2006" name="PLoS Biol.">
        <title>Macronuclear genome sequence of the ciliate Tetrahymena thermophila, a model eukaryote.</title>
        <authorList>
            <person name="Eisen J.A."/>
            <person name="Coyne R.S."/>
            <person name="Wu M."/>
            <person name="Wu D."/>
            <person name="Thiagarajan M."/>
            <person name="Wortman J.R."/>
            <person name="Badger J.H."/>
            <person name="Ren Q."/>
            <person name="Amedeo P."/>
            <person name="Jones K.M."/>
            <person name="Tallon L.J."/>
            <person name="Delcher A.L."/>
            <person name="Salzberg S.L."/>
            <person name="Silva J.C."/>
            <person name="Haas B.J."/>
            <person name="Majoros W.H."/>
            <person name="Farzad M."/>
            <person name="Carlton J.M."/>
            <person name="Smith R.K. Jr."/>
            <person name="Garg J."/>
            <person name="Pearlman R.E."/>
            <person name="Karrer K.M."/>
            <person name="Sun L."/>
            <person name="Manning G."/>
            <person name="Elde N.C."/>
            <person name="Turkewitz A.P."/>
            <person name="Asai D.J."/>
            <person name="Wilkes D.E."/>
            <person name="Wang Y."/>
            <person name="Cai H."/>
            <person name="Collins K."/>
            <person name="Stewart B.A."/>
            <person name="Lee S.R."/>
            <person name="Wilamowska K."/>
            <person name="Weinberg Z."/>
            <person name="Ruzzo W.L."/>
            <person name="Wloga D."/>
            <person name="Gaertig J."/>
            <person name="Frankel J."/>
            <person name="Tsao C.-C."/>
            <person name="Gorovsky M.A."/>
            <person name="Keeling P.J."/>
            <person name="Waller R.F."/>
            <person name="Patron N.J."/>
            <person name="Cherry J.M."/>
            <person name="Stover N.A."/>
            <person name="Krieger C.J."/>
            <person name="del Toro C."/>
            <person name="Ryder H.F."/>
            <person name="Williamson S.C."/>
            <person name="Barbeau R.A."/>
            <person name="Hamilton E.P."/>
            <person name="Orias E."/>
        </authorList>
    </citation>
    <scope>NUCLEOTIDE SEQUENCE [LARGE SCALE GENOMIC DNA]</scope>
    <source>
        <strain evidence="4">SB210</strain>
    </source>
</reference>
<dbReference type="HOGENOM" id="CLU_523256_0_0_1"/>
<dbReference type="RefSeq" id="XP_001020680.1">
    <property type="nucleotide sequence ID" value="XM_001020680.1"/>
</dbReference>
<evidence type="ECO:0000313" key="4">
    <source>
        <dbReference type="Proteomes" id="UP000009168"/>
    </source>
</evidence>